<dbReference type="PRINTS" id="PR00081">
    <property type="entry name" value="GDHRDH"/>
</dbReference>
<keyword evidence="5" id="KW-1185">Reference proteome</keyword>
<evidence type="ECO:0000256" key="2">
    <source>
        <dbReference type="ARBA" id="ARBA00023002"/>
    </source>
</evidence>
<dbReference type="AlphaFoldDB" id="A0A916W320"/>
<accession>A0A916W320</accession>
<feature type="domain" description="Ketoreductase" evidence="3">
    <location>
        <begin position="13"/>
        <end position="178"/>
    </location>
</feature>
<evidence type="ECO:0000259" key="3">
    <source>
        <dbReference type="SMART" id="SM00822"/>
    </source>
</evidence>
<name>A0A916W320_9HYPH</name>
<reference evidence="4" key="1">
    <citation type="journal article" date="2014" name="Int. J. Syst. Evol. Microbiol.">
        <title>Complete genome sequence of Corynebacterium casei LMG S-19264T (=DSM 44701T), isolated from a smear-ripened cheese.</title>
        <authorList>
            <consortium name="US DOE Joint Genome Institute (JGI-PGF)"/>
            <person name="Walter F."/>
            <person name="Albersmeier A."/>
            <person name="Kalinowski J."/>
            <person name="Ruckert C."/>
        </authorList>
    </citation>
    <scope>NUCLEOTIDE SEQUENCE</scope>
    <source>
        <strain evidence="4">CGMCC 1.15320</strain>
    </source>
</reference>
<reference evidence="4" key="2">
    <citation type="submission" date="2020-09" db="EMBL/GenBank/DDBJ databases">
        <authorList>
            <person name="Sun Q."/>
            <person name="Zhou Y."/>
        </authorList>
    </citation>
    <scope>NUCLEOTIDE SEQUENCE</scope>
    <source>
        <strain evidence="4">CGMCC 1.15320</strain>
    </source>
</reference>
<sequence>MIDANDSLSMAGKVALVTGGTKGIGRIIATRLLEAGAKVVVCGRNEPESVPEVEGRKAEFIACDVRQAAACKELVDTVVARHGRLDLLVNNAGGSPGVDAATVSPRFSEAIITLNLIAPLHMSQAAYQVMHKQPERGSIVNIASVAATRPSPGTAAYGAAKAGLLSLTTSLAQEWGPLVRVNAIIVGLIETESAELTYGSVEAQEAIAEATPMKRMGNGHDIANGVLFLASPLAEFVSGATLQIHGGGEKPHFLDLVQRYSPQQG</sequence>
<comment type="caution">
    <text evidence="4">The sequence shown here is derived from an EMBL/GenBank/DDBJ whole genome shotgun (WGS) entry which is preliminary data.</text>
</comment>
<dbReference type="InterPro" id="IPR036291">
    <property type="entry name" value="NAD(P)-bd_dom_sf"/>
</dbReference>
<protein>
    <submittedName>
        <fullName evidence="4">Short chain dehydrogenase</fullName>
    </submittedName>
</protein>
<evidence type="ECO:0000313" key="5">
    <source>
        <dbReference type="Proteomes" id="UP000636264"/>
    </source>
</evidence>
<dbReference type="NCBIfam" id="NF005559">
    <property type="entry name" value="PRK07231.1"/>
    <property type="match status" value="1"/>
</dbReference>
<dbReference type="InterPro" id="IPR002347">
    <property type="entry name" value="SDR_fam"/>
</dbReference>
<dbReference type="Pfam" id="PF13561">
    <property type="entry name" value="adh_short_C2"/>
    <property type="match status" value="1"/>
</dbReference>
<dbReference type="RefSeq" id="WP_188720587.1">
    <property type="nucleotide sequence ID" value="NZ_BMIF01000004.1"/>
</dbReference>
<dbReference type="InterPro" id="IPR020904">
    <property type="entry name" value="Sc_DH/Rdtase_CS"/>
</dbReference>
<organism evidence="4 5">
    <name type="scientific">Nitratireductor aestuarii</name>
    <dbReference type="NCBI Taxonomy" id="1735103"/>
    <lineage>
        <taxon>Bacteria</taxon>
        <taxon>Pseudomonadati</taxon>
        <taxon>Pseudomonadota</taxon>
        <taxon>Alphaproteobacteria</taxon>
        <taxon>Hyphomicrobiales</taxon>
        <taxon>Phyllobacteriaceae</taxon>
        <taxon>Nitratireductor</taxon>
    </lineage>
</organism>
<dbReference type="SUPFAM" id="SSF51735">
    <property type="entry name" value="NAD(P)-binding Rossmann-fold domains"/>
    <property type="match status" value="1"/>
</dbReference>
<dbReference type="PANTHER" id="PTHR43639">
    <property type="entry name" value="OXIDOREDUCTASE, SHORT-CHAIN DEHYDROGENASE/REDUCTASE FAMILY (AFU_ORTHOLOGUE AFUA_5G02870)"/>
    <property type="match status" value="1"/>
</dbReference>
<proteinExistence type="inferred from homology"/>
<comment type="similarity">
    <text evidence="1">Belongs to the short-chain dehydrogenases/reductases (SDR) family.</text>
</comment>
<gene>
    <name evidence="4" type="ORF">GCM10011385_16590</name>
</gene>
<dbReference type="Gene3D" id="3.40.50.720">
    <property type="entry name" value="NAD(P)-binding Rossmann-like Domain"/>
    <property type="match status" value="1"/>
</dbReference>
<dbReference type="Proteomes" id="UP000636264">
    <property type="component" value="Unassembled WGS sequence"/>
</dbReference>
<dbReference type="SMART" id="SM00822">
    <property type="entry name" value="PKS_KR"/>
    <property type="match status" value="1"/>
</dbReference>
<dbReference type="CDD" id="cd05233">
    <property type="entry name" value="SDR_c"/>
    <property type="match status" value="1"/>
</dbReference>
<dbReference type="PRINTS" id="PR00080">
    <property type="entry name" value="SDRFAMILY"/>
</dbReference>
<dbReference type="FunFam" id="3.40.50.720:FF:000084">
    <property type="entry name" value="Short-chain dehydrogenase reductase"/>
    <property type="match status" value="1"/>
</dbReference>
<dbReference type="PANTHER" id="PTHR43639:SF1">
    <property type="entry name" value="SHORT-CHAIN DEHYDROGENASE_REDUCTASE FAMILY PROTEIN"/>
    <property type="match status" value="1"/>
</dbReference>
<dbReference type="EMBL" id="BMIF01000004">
    <property type="protein sequence ID" value="GGA63440.1"/>
    <property type="molecule type" value="Genomic_DNA"/>
</dbReference>
<dbReference type="PROSITE" id="PS00061">
    <property type="entry name" value="ADH_SHORT"/>
    <property type="match status" value="1"/>
</dbReference>
<evidence type="ECO:0000256" key="1">
    <source>
        <dbReference type="ARBA" id="ARBA00006484"/>
    </source>
</evidence>
<dbReference type="GO" id="GO:0016491">
    <property type="term" value="F:oxidoreductase activity"/>
    <property type="evidence" value="ECO:0007669"/>
    <property type="project" value="UniProtKB-KW"/>
</dbReference>
<evidence type="ECO:0000313" key="4">
    <source>
        <dbReference type="EMBL" id="GGA63440.1"/>
    </source>
</evidence>
<dbReference type="NCBIfam" id="NF005893">
    <property type="entry name" value="PRK07856.1"/>
    <property type="match status" value="1"/>
</dbReference>
<keyword evidence="2" id="KW-0560">Oxidoreductase</keyword>
<dbReference type="InterPro" id="IPR057326">
    <property type="entry name" value="KR_dom"/>
</dbReference>